<reference evidence="1" key="1">
    <citation type="submission" date="2014-09" db="EMBL/GenBank/DDBJ databases">
        <authorList>
            <person name="Magalhaes I.L.F."/>
            <person name="Oliveira U."/>
            <person name="Santos F.R."/>
            <person name="Vidigal T.H.D.A."/>
            <person name="Brescovit A.D."/>
            <person name="Santos A.J."/>
        </authorList>
    </citation>
    <scope>NUCLEOTIDE SEQUENCE</scope>
    <source>
        <tissue evidence="1">Shoot tissue taken approximately 20 cm above the soil surface</tissue>
    </source>
</reference>
<dbReference type="AlphaFoldDB" id="A0A0A9HEG0"/>
<reference evidence="1" key="2">
    <citation type="journal article" date="2015" name="Data Brief">
        <title>Shoot transcriptome of the giant reed, Arundo donax.</title>
        <authorList>
            <person name="Barrero R.A."/>
            <person name="Guerrero F.D."/>
            <person name="Moolhuijzen P."/>
            <person name="Goolsby J.A."/>
            <person name="Tidwell J."/>
            <person name="Bellgard S.E."/>
            <person name="Bellgard M.I."/>
        </authorList>
    </citation>
    <scope>NUCLEOTIDE SEQUENCE</scope>
    <source>
        <tissue evidence="1">Shoot tissue taken approximately 20 cm above the soil surface</tissue>
    </source>
</reference>
<name>A0A0A9HEG0_ARUDO</name>
<accession>A0A0A9HEG0</accession>
<dbReference type="EMBL" id="GBRH01163702">
    <property type="protein sequence ID" value="JAE34194.1"/>
    <property type="molecule type" value="Transcribed_RNA"/>
</dbReference>
<organism evidence="1">
    <name type="scientific">Arundo donax</name>
    <name type="common">Giant reed</name>
    <name type="synonym">Donax arundinaceus</name>
    <dbReference type="NCBI Taxonomy" id="35708"/>
    <lineage>
        <taxon>Eukaryota</taxon>
        <taxon>Viridiplantae</taxon>
        <taxon>Streptophyta</taxon>
        <taxon>Embryophyta</taxon>
        <taxon>Tracheophyta</taxon>
        <taxon>Spermatophyta</taxon>
        <taxon>Magnoliopsida</taxon>
        <taxon>Liliopsida</taxon>
        <taxon>Poales</taxon>
        <taxon>Poaceae</taxon>
        <taxon>PACMAD clade</taxon>
        <taxon>Arundinoideae</taxon>
        <taxon>Arundineae</taxon>
        <taxon>Arundo</taxon>
    </lineage>
</organism>
<proteinExistence type="predicted"/>
<protein>
    <submittedName>
        <fullName evidence="1">Uncharacterized protein</fullName>
    </submittedName>
</protein>
<sequence>MNTVARSTTFCCKYGFIFCILTLLSLQTVDLSVDLSAASAAEEY</sequence>
<evidence type="ECO:0000313" key="1">
    <source>
        <dbReference type="EMBL" id="JAE34194.1"/>
    </source>
</evidence>